<dbReference type="GO" id="GO:0008270">
    <property type="term" value="F:zinc ion binding"/>
    <property type="evidence" value="ECO:0007669"/>
    <property type="project" value="UniProtKB-UniRule"/>
</dbReference>
<dbReference type="InterPro" id="IPR001506">
    <property type="entry name" value="Peptidase_M12A"/>
</dbReference>
<keyword evidence="7" id="KW-0732">Signal</keyword>
<keyword evidence="4 12" id="KW-0645">Protease</keyword>
<keyword evidence="3" id="KW-0964">Secreted</keyword>
<comment type="function">
    <text evidence="1">Metalloprotease.</text>
</comment>
<dbReference type="PANTHER" id="PTHR10127:SF891">
    <property type="entry name" value="ZINC METALLOPROTEINASE NAS-29"/>
    <property type="match status" value="1"/>
</dbReference>
<keyword evidence="11" id="KW-0325">Glycoprotein</keyword>
<feature type="binding site" evidence="12">
    <location>
        <position position="260"/>
    </location>
    <ligand>
        <name>Zn(2+)</name>
        <dbReference type="ChEBI" id="CHEBI:29105"/>
        <note>catalytic</note>
    </ligand>
</feature>
<evidence type="ECO:0000256" key="2">
    <source>
        <dbReference type="ARBA" id="ARBA00004613"/>
    </source>
</evidence>
<feature type="binding site" evidence="12">
    <location>
        <position position="250"/>
    </location>
    <ligand>
        <name>Zn(2+)</name>
        <dbReference type="ChEBI" id="CHEBI:29105"/>
        <note>catalytic</note>
    </ligand>
</feature>
<dbReference type="SMART" id="SM00235">
    <property type="entry name" value="ZnMc"/>
    <property type="match status" value="1"/>
</dbReference>
<gene>
    <name evidence="16" type="ORF">ANCCAN_15285</name>
</gene>
<evidence type="ECO:0000256" key="4">
    <source>
        <dbReference type="ARBA" id="ARBA00022670"/>
    </source>
</evidence>
<evidence type="ECO:0000256" key="9">
    <source>
        <dbReference type="ARBA" id="ARBA00022833"/>
    </source>
</evidence>
<dbReference type="EC" id="3.4.24.-" evidence="13"/>
<feature type="region of interest" description="Disordered" evidence="14">
    <location>
        <begin position="1"/>
        <end position="24"/>
    </location>
</feature>
<proteinExistence type="predicted"/>
<feature type="disulfide bond" evidence="12">
    <location>
        <begin position="199"/>
        <end position="354"/>
    </location>
</feature>
<keyword evidence="8 12" id="KW-0378">Hydrolase</keyword>
<comment type="subcellular location">
    <subcellularLocation>
        <location evidence="2">Secreted</location>
    </subcellularLocation>
</comment>
<dbReference type="PANTHER" id="PTHR10127">
    <property type="entry name" value="DISCOIDIN, CUB, EGF, LAMININ , AND ZINC METALLOPROTEASE DOMAIN CONTAINING"/>
    <property type="match status" value="1"/>
</dbReference>
<keyword evidence="6 12" id="KW-0479">Metal-binding</keyword>
<dbReference type="Gene3D" id="3.40.390.10">
    <property type="entry name" value="Collagenase (Catalytic Domain)"/>
    <property type="match status" value="1"/>
</dbReference>
<evidence type="ECO:0000256" key="5">
    <source>
        <dbReference type="ARBA" id="ARBA00022685"/>
    </source>
</evidence>
<keyword evidence="17" id="KW-1185">Reference proteome</keyword>
<feature type="domain" description="Peptidase M12A" evidence="15">
    <location>
        <begin position="156"/>
        <end position="355"/>
    </location>
</feature>
<dbReference type="STRING" id="29170.A0A368G723"/>
<evidence type="ECO:0000256" key="12">
    <source>
        <dbReference type="PROSITE-ProRule" id="PRU01211"/>
    </source>
</evidence>
<sequence>MHATSDSLLLPATPNDPPDRLSEQQKTRSYIGLIEEKPLVLSMLLAWISPLFLTASAVPEESSFTLNDLVQPHTYQRLFDTLSASVASEYEGKVISFDESKVIEYDAPTFSIKKLNEKYSSVLYESDMVIHPERLKEIVESSIDTRNGRRIRKRKAFVDYMYPRTIWTTGVPYSIHHSVVGLARQNVVRAIAFWQAETCIDFRPRTTEKQFVEFIGNDEGCWSTVGKDDALGRQVVSIGRGCEHFGVTSHELAHSLGVFHEQSRYDRDGVVQLNKNVVAPTLLFNFAKISPRELNTYRLPYDVGSVMHYTPTEFSSYKSIPALTTVDPNLQQSMGQMEGPSFLDVMVLNLHYNCQGVSILYVFLKTQQQIVFEAPKGKRVLVNIVRVQGRCVEGCWEDGVEFKMTSDPRPVGYRFCCQPRYQRRIVSRTNVVPFIVTSRNVGITLTFEYTFVDANAHYDFDEEEALTTPAPAEVTEAVGIQSDGVNTTIAKVL</sequence>
<dbReference type="SUPFAM" id="SSF55486">
    <property type="entry name" value="Metalloproteases ('zincins'), catalytic domain"/>
    <property type="match status" value="1"/>
</dbReference>
<dbReference type="Pfam" id="PF01400">
    <property type="entry name" value="Astacin"/>
    <property type="match status" value="1"/>
</dbReference>
<dbReference type="CDD" id="cd04280">
    <property type="entry name" value="ZnMc_astacin_like"/>
    <property type="match status" value="1"/>
</dbReference>
<dbReference type="GO" id="GO:0005576">
    <property type="term" value="C:extracellular region"/>
    <property type="evidence" value="ECO:0007669"/>
    <property type="project" value="UniProtKB-SubCell"/>
</dbReference>
<name>A0A368G723_ANCCA</name>
<accession>A0A368G723</accession>
<dbReference type="GO" id="GO:0006508">
    <property type="term" value="P:proteolysis"/>
    <property type="evidence" value="ECO:0007669"/>
    <property type="project" value="UniProtKB-KW"/>
</dbReference>
<evidence type="ECO:0000256" key="6">
    <source>
        <dbReference type="ARBA" id="ARBA00022723"/>
    </source>
</evidence>
<feature type="binding site" evidence="12">
    <location>
        <position position="254"/>
    </location>
    <ligand>
        <name>Zn(2+)</name>
        <dbReference type="ChEBI" id="CHEBI:29105"/>
        <note>catalytic</note>
    </ligand>
</feature>
<reference evidence="16 17" key="1">
    <citation type="submission" date="2014-10" db="EMBL/GenBank/DDBJ databases">
        <title>Draft genome of the hookworm Ancylostoma caninum.</title>
        <authorList>
            <person name="Mitreva M."/>
        </authorList>
    </citation>
    <scope>NUCLEOTIDE SEQUENCE [LARGE SCALE GENOMIC DNA]</scope>
    <source>
        <strain evidence="16 17">Baltimore</strain>
    </source>
</reference>
<evidence type="ECO:0000259" key="15">
    <source>
        <dbReference type="PROSITE" id="PS51864"/>
    </source>
</evidence>
<evidence type="ECO:0000256" key="13">
    <source>
        <dbReference type="RuleBase" id="RU361183"/>
    </source>
</evidence>
<feature type="active site" evidence="12">
    <location>
        <position position="251"/>
    </location>
</feature>
<dbReference type="InterPro" id="IPR006026">
    <property type="entry name" value="Peptidase_Metallo"/>
</dbReference>
<dbReference type="AlphaFoldDB" id="A0A368G723"/>
<comment type="cofactor">
    <cofactor evidence="12 13">
        <name>Zn(2+)</name>
        <dbReference type="ChEBI" id="CHEBI:29105"/>
    </cofactor>
    <text evidence="12 13">Binds 1 zinc ion per subunit.</text>
</comment>
<dbReference type="PROSITE" id="PS51864">
    <property type="entry name" value="ASTACIN"/>
    <property type="match status" value="1"/>
</dbReference>
<dbReference type="FunFam" id="3.40.390.10:FF:000073">
    <property type="entry name" value="Zinc metalloproteinase"/>
    <property type="match status" value="1"/>
</dbReference>
<keyword evidence="9 12" id="KW-0862">Zinc</keyword>
<evidence type="ECO:0000256" key="1">
    <source>
        <dbReference type="ARBA" id="ARBA00002657"/>
    </source>
</evidence>
<keyword evidence="12 13" id="KW-0482">Metalloprotease</keyword>
<dbReference type="EMBL" id="JOJR01000375">
    <property type="protein sequence ID" value="RCN38810.1"/>
    <property type="molecule type" value="Genomic_DNA"/>
</dbReference>
<evidence type="ECO:0000256" key="7">
    <source>
        <dbReference type="ARBA" id="ARBA00022729"/>
    </source>
</evidence>
<dbReference type="GO" id="GO:0004222">
    <property type="term" value="F:metalloendopeptidase activity"/>
    <property type="evidence" value="ECO:0007669"/>
    <property type="project" value="UniProtKB-UniRule"/>
</dbReference>
<dbReference type="InterPro" id="IPR034035">
    <property type="entry name" value="Astacin-like_dom"/>
</dbReference>
<comment type="caution">
    <text evidence="12">Lacks conserved residue(s) required for the propagation of feature annotation.</text>
</comment>
<dbReference type="OrthoDB" id="291007at2759"/>
<evidence type="ECO:0000256" key="3">
    <source>
        <dbReference type="ARBA" id="ARBA00022525"/>
    </source>
</evidence>
<evidence type="ECO:0000256" key="14">
    <source>
        <dbReference type="SAM" id="MobiDB-lite"/>
    </source>
</evidence>
<comment type="caution">
    <text evidence="16">The sequence shown here is derived from an EMBL/GenBank/DDBJ whole genome shotgun (WGS) entry which is preliminary data.</text>
</comment>
<keyword evidence="10 12" id="KW-1015">Disulfide bond</keyword>
<evidence type="ECO:0000313" key="17">
    <source>
        <dbReference type="Proteomes" id="UP000252519"/>
    </source>
</evidence>
<dbReference type="PRINTS" id="PR00480">
    <property type="entry name" value="ASTACIN"/>
</dbReference>
<dbReference type="Proteomes" id="UP000252519">
    <property type="component" value="Unassembled WGS sequence"/>
</dbReference>
<evidence type="ECO:0000313" key="16">
    <source>
        <dbReference type="EMBL" id="RCN38810.1"/>
    </source>
</evidence>
<evidence type="ECO:0000256" key="10">
    <source>
        <dbReference type="ARBA" id="ARBA00023157"/>
    </source>
</evidence>
<evidence type="ECO:0000256" key="8">
    <source>
        <dbReference type="ARBA" id="ARBA00022801"/>
    </source>
</evidence>
<keyword evidence="5" id="KW-0165">Cleavage on pair of basic residues</keyword>
<evidence type="ECO:0000256" key="11">
    <source>
        <dbReference type="ARBA" id="ARBA00023180"/>
    </source>
</evidence>
<dbReference type="InterPro" id="IPR024079">
    <property type="entry name" value="MetalloPept_cat_dom_sf"/>
</dbReference>
<protein>
    <recommendedName>
        <fullName evidence="13">Metalloendopeptidase</fullName>
        <ecNumber evidence="13">3.4.24.-</ecNumber>
    </recommendedName>
</protein>
<organism evidence="16 17">
    <name type="scientific">Ancylostoma caninum</name>
    <name type="common">Dog hookworm</name>
    <dbReference type="NCBI Taxonomy" id="29170"/>
    <lineage>
        <taxon>Eukaryota</taxon>
        <taxon>Metazoa</taxon>
        <taxon>Ecdysozoa</taxon>
        <taxon>Nematoda</taxon>
        <taxon>Chromadorea</taxon>
        <taxon>Rhabditida</taxon>
        <taxon>Rhabditina</taxon>
        <taxon>Rhabditomorpha</taxon>
        <taxon>Strongyloidea</taxon>
        <taxon>Ancylostomatidae</taxon>
        <taxon>Ancylostomatinae</taxon>
        <taxon>Ancylostoma</taxon>
    </lineage>
</organism>